<organism evidence="1 2">
    <name type="scientific">Angustibacter aerolatus</name>
    <dbReference type="NCBI Taxonomy" id="1162965"/>
    <lineage>
        <taxon>Bacteria</taxon>
        <taxon>Bacillati</taxon>
        <taxon>Actinomycetota</taxon>
        <taxon>Actinomycetes</taxon>
        <taxon>Kineosporiales</taxon>
        <taxon>Kineosporiaceae</taxon>
    </lineage>
</organism>
<sequence>MRGLDWCRAFGFFKIAVILEGIHYRWVQGQTVGAGFDRIGAVVPSLVERGRAALTEERVTR</sequence>
<proteinExistence type="predicted"/>
<dbReference type="EMBL" id="BSUZ01000001">
    <property type="protein sequence ID" value="GMA85797.1"/>
    <property type="molecule type" value="Genomic_DNA"/>
</dbReference>
<reference evidence="2" key="1">
    <citation type="journal article" date="2019" name="Int. J. Syst. Evol. Microbiol.">
        <title>The Global Catalogue of Microorganisms (GCM) 10K type strain sequencing project: providing services to taxonomists for standard genome sequencing and annotation.</title>
        <authorList>
            <consortium name="The Broad Institute Genomics Platform"/>
            <consortium name="The Broad Institute Genome Sequencing Center for Infectious Disease"/>
            <person name="Wu L."/>
            <person name="Ma J."/>
        </authorList>
    </citation>
    <scope>NUCLEOTIDE SEQUENCE [LARGE SCALE GENOMIC DNA]</scope>
    <source>
        <strain evidence="2">NBRC 108730</strain>
    </source>
</reference>
<accession>A0ABQ6JCA2</accession>
<evidence type="ECO:0000313" key="1">
    <source>
        <dbReference type="EMBL" id="GMA85797.1"/>
    </source>
</evidence>
<comment type="caution">
    <text evidence="1">The sequence shown here is derived from an EMBL/GenBank/DDBJ whole genome shotgun (WGS) entry which is preliminary data.</text>
</comment>
<dbReference type="Proteomes" id="UP001157017">
    <property type="component" value="Unassembled WGS sequence"/>
</dbReference>
<name>A0ABQ6JCA2_9ACTN</name>
<protein>
    <submittedName>
        <fullName evidence="1">Uncharacterized protein</fullName>
    </submittedName>
</protein>
<gene>
    <name evidence="1" type="ORF">GCM10025868_10470</name>
</gene>
<evidence type="ECO:0000313" key="2">
    <source>
        <dbReference type="Proteomes" id="UP001157017"/>
    </source>
</evidence>
<dbReference type="Gene3D" id="3.90.1200.10">
    <property type="match status" value="1"/>
</dbReference>
<keyword evidence="2" id="KW-1185">Reference proteome</keyword>